<dbReference type="Proteomes" id="UP000737018">
    <property type="component" value="Unassembled WGS sequence"/>
</dbReference>
<name>A0A8J4Q841_9ROSI</name>
<evidence type="ECO:0000313" key="2">
    <source>
        <dbReference type="Proteomes" id="UP000737018"/>
    </source>
</evidence>
<evidence type="ECO:0000313" key="1">
    <source>
        <dbReference type="EMBL" id="KAF3944481.1"/>
    </source>
</evidence>
<sequence>MNYSWLSFKCQCFKDFHEPDQTRYCSFLNQPKHNQCREVGTNGTSSGQARIPVVSTPEGSGMCCRRTKTVLPPCTLFA</sequence>
<reference evidence="1" key="1">
    <citation type="submission" date="2020-03" db="EMBL/GenBank/DDBJ databases">
        <title>Castanea mollissima Vanexum genome sequencing.</title>
        <authorList>
            <person name="Staton M."/>
        </authorList>
    </citation>
    <scope>NUCLEOTIDE SEQUENCE</scope>
    <source>
        <tissue evidence="1">Leaf</tissue>
    </source>
</reference>
<protein>
    <submittedName>
        <fullName evidence="1">Uncharacterized protein</fullName>
    </submittedName>
</protein>
<keyword evidence="2" id="KW-1185">Reference proteome</keyword>
<dbReference type="EMBL" id="JRKL02012603">
    <property type="protein sequence ID" value="KAF3944481.1"/>
    <property type="molecule type" value="Genomic_DNA"/>
</dbReference>
<accession>A0A8J4Q841</accession>
<comment type="caution">
    <text evidence="1">The sequence shown here is derived from an EMBL/GenBank/DDBJ whole genome shotgun (WGS) entry which is preliminary data.</text>
</comment>
<gene>
    <name evidence="1" type="ORF">CMV_029062</name>
</gene>
<proteinExistence type="predicted"/>
<dbReference type="AlphaFoldDB" id="A0A8J4Q841"/>
<organism evidence="1 2">
    <name type="scientific">Castanea mollissima</name>
    <name type="common">Chinese chestnut</name>
    <dbReference type="NCBI Taxonomy" id="60419"/>
    <lineage>
        <taxon>Eukaryota</taxon>
        <taxon>Viridiplantae</taxon>
        <taxon>Streptophyta</taxon>
        <taxon>Embryophyta</taxon>
        <taxon>Tracheophyta</taxon>
        <taxon>Spermatophyta</taxon>
        <taxon>Magnoliopsida</taxon>
        <taxon>eudicotyledons</taxon>
        <taxon>Gunneridae</taxon>
        <taxon>Pentapetalae</taxon>
        <taxon>rosids</taxon>
        <taxon>fabids</taxon>
        <taxon>Fagales</taxon>
        <taxon>Fagaceae</taxon>
        <taxon>Castanea</taxon>
    </lineage>
</organism>